<reference evidence="4" key="1">
    <citation type="submission" date="2025-08" db="UniProtKB">
        <authorList>
            <consortium name="RefSeq"/>
        </authorList>
    </citation>
    <scope>IDENTIFICATION</scope>
    <source>
        <tissue evidence="4">Whole Larva</tissue>
    </source>
</reference>
<dbReference type="InterPro" id="IPR014729">
    <property type="entry name" value="Rossmann-like_a/b/a_fold"/>
</dbReference>
<accession>A0ABM1MDL9</accession>
<dbReference type="InterPro" id="IPR015424">
    <property type="entry name" value="PyrdxlP-dep_Trfase"/>
</dbReference>
<evidence type="ECO:0000259" key="1">
    <source>
        <dbReference type="Pfam" id="PF00266"/>
    </source>
</evidence>
<dbReference type="Gene3D" id="3.90.1150.10">
    <property type="entry name" value="Aspartate Aminotransferase, domain 1"/>
    <property type="match status" value="1"/>
</dbReference>
<evidence type="ECO:0000259" key="2">
    <source>
        <dbReference type="Pfam" id="PF01171"/>
    </source>
</evidence>
<name>A0ABM1MDL9_NICVS</name>
<feature type="domain" description="Aminotransferase class V" evidence="1">
    <location>
        <begin position="92"/>
        <end position="423"/>
    </location>
</feature>
<dbReference type="Proteomes" id="UP000695000">
    <property type="component" value="Unplaced"/>
</dbReference>
<protein>
    <submittedName>
        <fullName evidence="4">Uncharacterized protein LOC108559823</fullName>
    </submittedName>
</protein>
<dbReference type="Gene3D" id="3.40.640.10">
    <property type="entry name" value="Type I PLP-dependent aspartate aminotransferase-like (Major domain)"/>
    <property type="match status" value="1"/>
</dbReference>
<organism evidence="3 4">
    <name type="scientific">Nicrophorus vespilloides</name>
    <name type="common">Boreal carrion beetle</name>
    <dbReference type="NCBI Taxonomy" id="110193"/>
    <lineage>
        <taxon>Eukaryota</taxon>
        <taxon>Metazoa</taxon>
        <taxon>Ecdysozoa</taxon>
        <taxon>Arthropoda</taxon>
        <taxon>Hexapoda</taxon>
        <taxon>Insecta</taxon>
        <taxon>Pterygota</taxon>
        <taxon>Neoptera</taxon>
        <taxon>Endopterygota</taxon>
        <taxon>Coleoptera</taxon>
        <taxon>Polyphaga</taxon>
        <taxon>Staphyliniformia</taxon>
        <taxon>Silphidae</taxon>
        <taxon>Nicrophorinae</taxon>
        <taxon>Nicrophorus</taxon>
    </lineage>
</organism>
<dbReference type="RefSeq" id="XP_017772669.1">
    <property type="nucleotide sequence ID" value="XM_017917180.1"/>
</dbReference>
<dbReference type="InterPro" id="IPR011063">
    <property type="entry name" value="TilS/TtcA_N"/>
</dbReference>
<keyword evidence="3" id="KW-1185">Reference proteome</keyword>
<evidence type="ECO:0000313" key="4">
    <source>
        <dbReference type="RefSeq" id="XP_017772669.1"/>
    </source>
</evidence>
<dbReference type="InterPro" id="IPR015422">
    <property type="entry name" value="PyrdxlP-dep_Trfase_small"/>
</dbReference>
<dbReference type="Pfam" id="PF01171">
    <property type="entry name" value="ATP_bind_3"/>
    <property type="match status" value="1"/>
</dbReference>
<dbReference type="InterPro" id="IPR015421">
    <property type="entry name" value="PyrdxlP-dep_Trfase_major"/>
</dbReference>
<dbReference type="Pfam" id="PF00266">
    <property type="entry name" value="Aminotran_5"/>
    <property type="match status" value="1"/>
</dbReference>
<dbReference type="PANTHER" id="PTHR43686:SF1">
    <property type="entry name" value="AMINOTRAN_5 DOMAIN-CONTAINING PROTEIN"/>
    <property type="match status" value="1"/>
</dbReference>
<feature type="domain" description="tRNA(Ile)-lysidine/2-thiocytidine synthase N-terminal" evidence="2">
    <location>
        <begin position="999"/>
        <end position="1161"/>
    </location>
</feature>
<sequence>MTSSFKKSYGTRKVSTCVDDYYNLVHVKKPNILLKKSEDNAKLIKYIDDNIIGKNNTFLGPFGRRKVVFSDYVASGRSLHFIEEYIIREVLPCYGNTHFNTNITSLQSTLFRQEAREIIKTAVNASEDDAVIFVGQGCSGAVKKLVKALDFNEPPIVFVGASEHQDNIQIWQDLNATIIRIAETKQNFLDLNDLDDELKLYQHSNRQLIGCFSATSNVTGILVDDIAATMLLHQYGALAFWDYNLAAPYVPLNMNPKVPGVADGNVVFKDAIYFSGHKFIGGVQTPGILVAKKSLFHHVTPCESDGFFTLYEPCKSFELQEEGTSAAIIESVRAGLVMQLKETVTVNNIGSRHEKITKQMLQHIRTIPEIILLGNSSPGLKRIPVFSFMVRHPRATFLHHNFVCAVLNDVFGIQARGGCLCSGAYAQDLLNIDDNLANQYENFILEDRRLKRLNLSKDNSPLQLLRPGFVRISLPYFISENELAFIMEAIKMVATEGWKLLPQYVVDLNTGVWRHHSHHMAKDRKWLNSIRYIDGKMTMNERRISGTGHFPQNYSECLQTARDLFNKARRIAIRKPFSNAPIVYDSRSEKLRWFMLQHEAQDILVGNSQNIKHTVPFNPLGFSGSRRFLNNKTNVQPQIASNASSPRHYSLPSIDDHRLLSCSSPVPYLIQDNLYYTTQTPVNFSVGEAVGTSQVLTSLPQSPLFFRDRCYSLGTPTLANTQNVLSPQTRLNLGLGDNNARRRNYSCSSANDFLSFESEAMSPTHSLNIVGSFTDAERGSPADLESYVTEITKELATNIKSEIREVINKVEDALENTDNFEISYDRQQSSNDPERNSINTANEIAQYLEKVSKEMANEVKSEIRDVVSAVDFYFTPEKKMYSSSPTLEYDSDKFLLEMSSVVCGETNVHKTDKMNIKNTKDQKTSQNIVASNTITSLNSQDSGINLLFQESQEKIQLNKVDGNLVRKVKSTWACPPVNIWQPSVDALDKFQMIRNGDRVMVCISGTHDSLTLLHTLLNYQNVVSNKGISFSVGAVSVNPESNGCDPCILIPHLKSLGVPYILDDHSPITEDNGASSEKDDNCFSFGNHELRSRLYATAKSGGYNVLAIGQHLDDLVENLLISIFYNGKLSTLKAHYNIKKFDLRIIRPLIYVRERSLRDFAICQNFPKLKMKSIPTKFEISEQRQMIKQMLQQQESVLPKLFDNIKNSFHMIMLKSMIDEEEANVLDFNDI</sequence>
<dbReference type="PANTHER" id="PTHR43686">
    <property type="entry name" value="SULFURTRANSFERASE-RELATED"/>
    <property type="match status" value="1"/>
</dbReference>
<dbReference type="SUPFAM" id="SSF52402">
    <property type="entry name" value="Adenine nucleotide alpha hydrolases-like"/>
    <property type="match status" value="1"/>
</dbReference>
<proteinExistence type="predicted"/>
<dbReference type="Gene3D" id="3.40.50.620">
    <property type="entry name" value="HUPs"/>
    <property type="match status" value="1"/>
</dbReference>
<dbReference type="InterPro" id="IPR000192">
    <property type="entry name" value="Aminotrans_V_dom"/>
</dbReference>
<evidence type="ECO:0000313" key="3">
    <source>
        <dbReference type="Proteomes" id="UP000695000"/>
    </source>
</evidence>
<dbReference type="GeneID" id="108559823"/>
<gene>
    <name evidence="4" type="primary">LOC108559823</name>
</gene>
<dbReference type="SUPFAM" id="SSF53383">
    <property type="entry name" value="PLP-dependent transferases"/>
    <property type="match status" value="1"/>
</dbReference>